<accession>A0A6M4GWX5</accession>
<dbReference type="SMART" id="SM00825">
    <property type="entry name" value="PKS_KS"/>
    <property type="match status" value="1"/>
</dbReference>
<dbReference type="InterPro" id="IPR016039">
    <property type="entry name" value="Thiolase-like"/>
</dbReference>
<dbReference type="InterPro" id="IPR018201">
    <property type="entry name" value="Ketoacyl_synth_AS"/>
</dbReference>
<evidence type="ECO:0000256" key="1">
    <source>
        <dbReference type="ARBA" id="ARBA00008467"/>
    </source>
</evidence>
<dbReference type="KEGG" id="uru:DSM104443_02853"/>
<dbReference type="Proteomes" id="UP000501534">
    <property type="component" value="Chromosome"/>
</dbReference>
<dbReference type="AlphaFoldDB" id="A0A6M4GWX5"/>
<proteinExistence type="inferred from homology"/>
<dbReference type="EMBL" id="CP053069">
    <property type="protein sequence ID" value="QJR11770.1"/>
    <property type="molecule type" value="Genomic_DNA"/>
</dbReference>
<name>A0A6M4GWX5_9PROT</name>
<dbReference type="InterPro" id="IPR014031">
    <property type="entry name" value="Ketoacyl_synth_C"/>
</dbReference>
<keyword evidence="6" id="KW-1185">Reference proteome</keyword>
<dbReference type="GO" id="GO:0006633">
    <property type="term" value="P:fatty acid biosynthetic process"/>
    <property type="evidence" value="ECO:0007669"/>
    <property type="project" value="InterPro"/>
</dbReference>
<evidence type="ECO:0000259" key="4">
    <source>
        <dbReference type="PROSITE" id="PS52004"/>
    </source>
</evidence>
<dbReference type="GO" id="GO:0005829">
    <property type="term" value="C:cytosol"/>
    <property type="evidence" value="ECO:0007669"/>
    <property type="project" value="TreeGrafter"/>
</dbReference>
<evidence type="ECO:0000256" key="3">
    <source>
        <dbReference type="RuleBase" id="RU003694"/>
    </source>
</evidence>
<dbReference type="NCBIfam" id="NF006618">
    <property type="entry name" value="PRK09185.1"/>
    <property type="match status" value="1"/>
</dbReference>
<dbReference type="Pfam" id="PF00109">
    <property type="entry name" value="ketoacyl-synt"/>
    <property type="match status" value="1"/>
</dbReference>
<dbReference type="CDD" id="cd00834">
    <property type="entry name" value="KAS_I_II"/>
    <property type="match status" value="1"/>
</dbReference>
<comment type="similarity">
    <text evidence="1 3">Belongs to the thiolase-like superfamily. Beta-ketoacyl-ACP synthases family.</text>
</comment>
<dbReference type="GO" id="GO:0004315">
    <property type="term" value="F:3-oxoacyl-[acyl-carrier-protein] synthase activity"/>
    <property type="evidence" value="ECO:0007669"/>
    <property type="project" value="InterPro"/>
</dbReference>
<dbReference type="Gene3D" id="3.40.47.10">
    <property type="match status" value="1"/>
</dbReference>
<sequence length="391" mass="40683">MKPLAVTAFTTTNPAGIGNAATLAALREGRTGLVPNTLDWAPIACWVGQVPGAARIALPEALRDYDCANTRLALLALEQDGFRDAVARAVQRVGAHRVGVFLGTTTSGIRSTEIAYAHRNPDGSLPADFRYDTCHNMDATTELVRRFLGVSGPSLTISTACSSSAKVFAAAERYLRAGLVDAAVVGGVDTLCQTTLYGFNALQLVSEDVCRPYDAARKGLTIGEAGGFALLEDSEAALQLLGYGETCDAHHMSTPHPEGAGARLAMIGALEAASLDANAIDYVNLHGTASPANDLAEGRAVHDLFGDRVPCSSTKGVTGHTLGAAGITEAVISLLALEAGFRPGSPTTRSVDEATRCRFEPTGAEAKLQRVMSNSFGFGGNNCALVFGRAS</sequence>
<dbReference type="PROSITE" id="PS52004">
    <property type="entry name" value="KS3_2"/>
    <property type="match status" value="1"/>
</dbReference>
<dbReference type="PROSITE" id="PS00606">
    <property type="entry name" value="KS3_1"/>
    <property type="match status" value="1"/>
</dbReference>
<dbReference type="InterPro" id="IPR014030">
    <property type="entry name" value="Ketoacyl_synth_N"/>
</dbReference>
<organism evidence="5 6">
    <name type="scientific">Usitatibacter rugosus</name>
    <dbReference type="NCBI Taxonomy" id="2732067"/>
    <lineage>
        <taxon>Bacteria</taxon>
        <taxon>Pseudomonadati</taxon>
        <taxon>Pseudomonadota</taxon>
        <taxon>Betaproteobacteria</taxon>
        <taxon>Nitrosomonadales</taxon>
        <taxon>Usitatibacteraceae</taxon>
        <taxon>Usitatibacter</taxon>
    </lineage>
</organism>
<reference evidence="5 6" key="1">
    <citation type="submission" date="2020-04" db="EMBL/GenBank/DDBJ databases">
        <title>Usitatibacter rugosus gen. nov., sp. nov. and Usitatibacter palustris sp. nov., novel members of Usitatibacteraceae fam. nov. within the order Nitrosomonadales isolated from soil.</title>
        <authorList>
            <person name="Huber K.J."/>
            <person name="Neumann-Schaal M."/>
            <person name="Geppert A."/>
            <person name="Luckner M."/>
            <person name="Wanner G."/>
            <person name="Overmann J."/>
        </authorList>
    </citation>
    <scope>NUCLEOTIDE SEQUENCE [LARGE SCALE GENOMIC DNA]</scope>
    <source>
        <strain evidence="5 6">0125_3</strain>
    </source>
</reference>
<dbReference type="SUPFAM" id="SSF53901">
    <property type="entry name" value="Thiolase-like"/>
    <property type="match status" value="2"/>
</dbReference>
<dbReference type="PANTHER" id="PTHR11712:SF320">
    <property type="entry name" value="BETA-KETOACYL SYNTHASE"/>
    <property type="match status" value="1"/>
</dbReference>
<keyword evidence="2 3" id="KW-0808">Transferase</keyword>
<dbReference type="InterPro" id="IPR000794">
    <property type="entry name" value="Beta-ketoacyl_synthase"/>
</dbReference>
<dbReference type="InterPro" id="IPR020841">
    <property type="entry name" value="PKS_Beta-ketoAc_synthase_dom"/>
</dbReference>
<evidence type="ECO:0000256" key="2">
    <source>
        <dbReference type="ARBA" id="ARBA00022679"/>
    </source>
</evidence>
<dbReference type="Pfam" id="PF02801">
    <property type="entry name" value="Ketoacyl-synt_C"/>
    <property type="match status" value="1"/>
</dbReference>
<evidence type="ECO:0000313" key="6">
    <source>
        <dbReference type="Proteomes" id="UP000501534"/>
    </source>
</evidence>
<gene>
    <name evidence="5" type="ORF">DSM104443_02853</name>
</gene>
<evidence type="ECO:0000313" key="5">
    <source>
        <dbReference type="EMBL" id="QJR11770.1"/>
    </source>
</evidence>
<dbReference type="PANTHER" id="PTHR11712">
    <property type="entry name" value="POLYKETIDE SYNTHASE-RELATED"/>
    <property type="match status" value="1"/>
</dbReference>
<feature type="domain" description="Ketosynthase family 3 (KS3)" evidence="4">
    <location>
        <begin position="1"/>
        <end position="389"/>
    </location>
</feature>
<protein>
    <recommendedName>
        <fullName evidence="4">Ketosynthase family 3 (KS3) domain-containing protein</fullName>
    </recommendedName>
</protein>